<reference evidence="6 7" key="1">
    <citation type="journal article" date="2015" name="BMC Genomics">
        <title>Comparative genomics of Fructobacillus spp. and Leuconostoc spp. reveals niche-specific evolution of Fructobacillus spp.</title>
        <authorList>
            <person name="Endo A."/>
            <person name="Tanizawa Y."/>
            <person name="Tanaka N."/>
            <person name="Maeno S."/>
            <person name="Kumar H."/>
            <person name="Shiwa Y."/>
            <person name="Okada S."/>
            <person name="Yoshikawa H."/>
            <person name="Dicks L."/>
            <person name="Nakagawa J."/>
            <person name="Arita M."/>
        </authorList>
    </citation>
    <scope>NUCLEOTIDE SEQUENCE [LARGE SCALE GENOMIC DNA]</scope>
    <source>
        <strain evidence="6 7">JCM 12225</strain>
    </source>
</reference>
<keyword evidence="7" id="KW-1185">Reference proteome</keyword>
<dbReference type="AlphaFoldDB" id="A0A0K8MII4"/>
<keyword evidence="3" id="KW-0276">Fatty acid metabolism</keyword>
<evidence type="ECO:0000313" key="7">
    <source>
        <dbReference type="Proteomes" id="UP000253891"/>
    </source>
</evidence>
<dbReference type="InterPro" id="IPR050709">
    <property type="entry name" value="Biotin_Carboxyl_Carrier/Decarb"/>
</dbReference>
<dbReference type="PRINTS" id="PR01071">
    <property type="entry name" value="ACOABIOTINCC"/>
</dbReference>
<dbReference type="GO" id="GO:0003989">
    <property type="term" value="F:acetyl-CoA carboxylase activity"/>
    <property type="evidence" value="ECO:0007669"/>
    <property type="project" value="InterPro"/>
</dbReference>
<dbReference type="UniPathway" id="UPA00094"/>
<evidence type="ECO:0000256" key="4">
    <source>
        <dbReference type="SAM" id="MobiDB-lite"/>
    </source>
</evidence>
<evidence type="ECO:0000256" key="1">
    <source>
        <dbReference type="ARBA" id="ARBA00017562"/>
    </source>
</evidence>
<evidence type="ECO:0000313" key="6">
    <source>
        <dbReference type="EMBL" id="GAP00371.1"/>
    </source>
</evidence>
<dbReference type="InterPro" id="IPR011053">
    <property type="entry name" value="Single_hybrid_motif"/>
</dbReference>
<dbReference type="InterPro" id="IPR001249">
    <property type="entry name" value="AcCoA_biotinCC"/>
</dbReference>
<evidence type="ECO:0000259" key="5">
    <source>
        <dbReference type="PROSITE" id="PS50968"/>
    </source>
</evidence>
<comment type="function">
    <text evidence="3">This protein is a component of the acetyl coenzyme A carboxylase complex; first, biotin carboxylase catalyzes the carboxylation of the carrier protein and then the transcarboxylase transfers the carboxyl group to form malonyl-CoA.</text>
</comment>
<gene>
    <name evidence="6" type="ORF">FFIC_283880</name>
</gene>
<dbReference type="Proteomes" id="UP000253891">
    <property type="component" value="Unassembled WGS sequence"/>
</dbReference>
<accession>A0A0K8MII4</accession>
<dbReference type="OrthoDB" id="9811735at2"/>
<keyword evidence="3" id="KW-0444">Lipid biosynthesis</keyword>
<dbReference type="Gene3D" id="2.40.50.100">
    <property type="match status" value="1"/>
</dbReference>
<dbReference type="InterPro" id="IPR000089">
    <property type="entry name" value="Biotin_lipoyl"/>
</dbReference>
<dbReference type="PANTHER" id="PTHR45266">
    <property type="entry name" value="OXALOACETATE DECARBOXYLASE ALPHA CHAIN"/>
    <property type="match status" value="1"/>
</dbReference>
<evidence type="ECO:0000256" key="2">
    <source>
        <dbReference type="ARBA" id="ARBA00023267"/>
    </source>
</evidence>
<evidence type="ECO:0000256" key="3">
    <source>
        <dbReference type="RuleBase" id="RU364072"/>
    </source>
</evidence>
<feature type="region of interest" description="Disordered" evidence="4">
    <location>
        <begin position="43"/>
        <end position="72"/>
    </location>
</feature>
<dbReference type="CDD" id="cd06850">
    <property type="entry name" value="biotinyl_domain"/>
    <property type="match status" value="1"/>
</dbReference>
<dbReference type="STRING" id="157463.GCA_001047075_01260"/>
<protein>
    <recommendedName>
        <fullName evidence="1 3">Biotin carboxyl carrier protein of acetyl-CoA carboxylase</fullName>
    </recommendedName>
</protein>
<name>A0A0K8MII4_9LACO</name>
<feature type="domain" description="Lipoyl-binding" evidence="5">
    <location>
        <begin position="55"/>
        <end position="131"/>
    </location>
</feature>
<dbReference type="PANTHER" id="PTHR45266:SF3">
    <property type="entry name" value="OXALOACETATE DECARBOXYLASE ALPHA CHAIN"/>
    <property type="match status" value="1"/>
</dbReference>
<dbReference type="SUPFAM" id="SSF51230">
    <property type="entry name" value="Single hybrid motif"/>
    <property type="match status" value="1"/>
</dbReference>
<dbReference type="RefSeq" id="WP_061993670.1">
    <property type="nucleotide sequence ID" value="NZ_DF968005.1"/>
</dbReference>
<comment type="pathway">
    <text evidence="3">Lipid metabolism; fatty acid biosynthesis.</text>
</comment>
<dbReference type="GO" id="GO:0006633">
    <property type="term" value="P:fatty acid biosynthetic process"/>
    <property type="evidence" value="ECO:0007669"/>
    <property type="project" value="UniProtKB-UniPathway"/>
</dbReference>
<sequence>MDDELSKIINLLIDNQLTSISVKHGNDEIRVSKTAQPAALIPASPVQKADSADTTNTIKAPGVGTFYTSPNPEAEPFVTVGDLVTPETTVGIVEAMKMMTEIKAGLSGTIQEVFVANGDNIEYGQKLFRIG</sequence>
<dbReference type="GO" id="GO:0009317">
    <property type="term" value="C:acetyl-CoA carboxylase complex"/>
    <property type="evidence" value="ECO:0007669"/>
    <property type="project" value="InterPro"/>
</dbReference>
<dbReference type="Pfam" id="PF00364">
    <property type="entry name" value="Biotin_lipoyl"/>
    <property type="match status" value="1"/>
</dbReference>
<dbReference type="PROSITE" id="PS50968">
    <property type="entry name" value="BIOTINYL_LIPOYL"/>
    <property type="match status" value="1"/>
</dbReference>
<keyword evidence="3" id="KW-0275">Fatty acid biosynthesis</keyword>
<organism evidence="6 7">
    <name type="scientific">Fructobacillus ficulneus</name>
    <dbReference type="NCBI Taxonomy" id="157463"/>
    <lineage>
        <taxon>Bacteria</taxon>
        <taxon>Bacillati</taxon>
        <taxon>Bacillota</taxon>
        <taxon>Bacilli</taxon>
        <taxon>Lactobacillales</taxon>
        <taxon>Lactobacillaceae</taxon>
        <taxon>Fructobacillus</taxon>
    </lineage>
</organism>
<keyword evidence="3" id="KW-0443">Lipid metabolism</keyword>
<keyword evidence="2 3" id="KW-0092">Biotin</keyword>
<proteinExistence type="predicted"/>
<dbReference type="EMBL" id="DF968005">
    <property type="protein sequence ID" value="GAP00371.1"/>
    <property type="molecule type" value="Genomic_DNA"/>
</dbReference>